<dbReference type="InterPro" id="IPR058530">
    <property type="entry name" value="Baseplate_J-like_C"/>
</dbReference>
<keyword evidence="5" id="KW-1185">Reference proteome</keyword>
<protein>
    <submittedName>
        <fullName evidence="4">Phage baseplate</fullName>
    </submittedName>
</protein>
<sequence>MYYEQILSNMLNKLPDNYDKRQGSILYDILAPCALELAAYYQTLEAYLDLSFVETSTGSYLEKRTAELGIKREPAEPMIITAEIKDMDGNLMSGLIGKRFSANGLVFKASEIDDENPNITRLECEQPGNVGFLLTDELIPLDYIAGFGSIEVKNITLGKNAETDDELRKKYISIVNHPAYGGNAADYKQKTKELEGVGGVKVIPTWNGGGTVKLVIINSSYKKPDAALISSVQEAIDPLDNQGTGVGIAPIGHVVKVEGIQEVSLKIGTILALQPDWKLDDIKESVTEVVDNYFTELAALWEDTENLVVRKSQIETRLLDLEGVADVFNTTIQDKEENYTLGKFDIPVREGEITIEEKTD</sequence>
<dbReference type="EMBL" id="CP020991">
    <property type="protein sequence ID" value="AUO18829.1"/>
    <property type="molecule type" value="Genomic_DNA"/>
</dbReference>
<name>A0A2K9P1X3_9FIRM</name>
<dbReference type="InterPro" id="IPR052399">
    <property type="entry name" value="Phage_Baseplate_Assmbl_Protein"/>
</dbReference>
<evidence type="ECO:0000313" key="4">
    <source>
        <dbReference type="EMBL" id="AUO18829.1"/>
    </source>
</evidence>
<gene>
    <name evidence="4" type="ORF">B9O19_00646</name>
</gene>
<reference evidence="4 5" key="1">
    <citation type="submission" date="2017-04" db="EMBL/GenBank/DDBJ databases">
        <title>Monoglobus pectinilyticus 14 draft genome.</title>
        <authorList>
            <person name="Kim C."/>
            <person name="Rosendale D.I."/>
            <person name="Kelly W.J."/>
            <person name="Tannock G.W."/>
            <person name="Patchett M.L."/>
            <person name="Jordens J.Z."/>
        </authorList>
    </citation>
    <scope>NUCLEOTIDE SEQUENCE [LARGE SCALE GENOMIC DNA]</scope>
    <source>
        <strain evidence="4 5">14</strain>
    </source>
</reference>
<accession>A0A2K9P1X3</accession>
<dbReference type="PANTHER" id="PTHR37829:SF3">
    <property type="entry name" value="PROTEIN JAYE-RELATED"/>
    <property type="match status" value="1"/>
</dbReference>
<dbReference type="Pfam" id="PF26078">
    <property type="entry name" value="Baseplate_J_M"/>
    <property type="match status" value="1"/>
</dbReference>
<dbReference type="PANTHER" id="PTHR37829">
    <property type="entry name" value="PHAGE-LIKE ELEMENT PBSX PROTEIN XKDT"/>
    <property type="match status" value="1"/>
</dbReference>
<dbReference type="Pfam" id="PF26079">
    <property type="entry name" value="Baseplate_J_C"/>
    <property type="match status" value="1"/>
</dbReference>
<dbReference type="Proteomes" id="UP000235589">
    <property type="component" value="Chromosome"/>
</dbReference>
<dbReference type="InterPro" id="IPR058531">
    <property type="entry name" value="Baseplate_J_M"/>
</dbReference>
<proteinExistence type="inferred from homology"/>
<evidence type="ECO:0000259" key="2">
    <source>
        <dbReference type="Pfam" id="PF26078"/>
    </source>
</evidence>
<evidence type="ECO:0000256" key="1">
    <source>
        <dbReference type="ARBA" id="ARBA00038087"/>
    </source>
</evidence>
<dbReference type="GeneID" id="98062073"/>
<dbReference type="AlphaFoldDB" id="A0A2K9P1X3"/>
<feature type="domain" description="Baseplate J-like C-terminal" evidence="3">
    <location>
        <begin position="271"/>
        <end position="355"/>
    </location>
</feature>
<dbReference type="KEGG" id="mpec:B9O19_00646"/>
<organism evidence="4 5">
    <name type="scientific">Monoglobus pectinilyticus</name>
    <dbReference type="NCBI Taxonomy" id="1981510"/>
    <lineage>
        <taxon>Bacteria</taxon>
        <taxon>Bacillati</taxon>
        <taxon>Bacillota</taxon>
        <taxon>Clostridia</taxon>
        <taxon>Monoglobales</taxon>
        <taxon>Monoglobaceae</taxon>
        <taxon>Monoglobus</taxon>
    </lineage>
</organism>
<dbReference type="RefSeq" id="WP_102365082.1">
    <property type="nucleotide sequence ID" value="NZ_CP020991.1"/>
</dbReference>
<evidence type="ECO:0000259" key="3">
    <source>
        <dbReference type="Pfam" id="PF26079"/>
    </source>
</evidence>
<dbReference type="OrthoDB" id="2554267at2"/>
<feature type="domain" description="Baseplate J-like central" evidence="2">
    <location>
        <begin position="179"/>
        <end position="258"/>
    </location>
</feature>
<evidence type="ECO:0000313" key="5">
    <source>
        <dbReference type="Proteomes" id="UP000235589"/>
    </source>
</evidence>
<comment type="similarity">
    <text evidence="1">Belongs to the Mu gp47/PBSX XkdT family.</text>
</comment>